<dbReference type="Gene3D" id="3.40.30.10">
    <property type="entry name" value="Glutaredoxin"/>
    <property type="match status" value="1"/>
</dbReference>
<dbReference type="PROSITE" id="PS51352">
    <property type="entry name" value="THIOREDOXIN_2"/>
    <property type="match status" value="1"/>
</dbReference>
<dbReference type="AlphaFoldDB" id="A0A1B2HE00"/>
<evidence type="ECO:0000259" key="1">
    <source>
        <dbReference type="PROSITE" id="PS51352"/>
    </source>
</evidence>
<organism evidence="2 3">
    <name type="scientific">Lentzea guizhouensis</name>
    <dbReference type="NCBI Taxonomy" id="1586287"/>
    <lineage>
        <taxon>Bacteria</taxon>
        <taxon>Bacillati</taxon>
        <taxon>Actinomycetota</taxon>
        <taxon>Actinomycetes</taxon>
        <taxon>Pseudonocardiales</taxon>
        <taxon>Pseudonocardiaceae</taxon>
        <taxon>Lentzea</taxon>
    </lineage>
</organism>
<dbReference type="RefSeq" id="WP_065914364.1">
    <property type="nucleotide sequence ID" value="NZ_CP016793.1"/>
</dbReference>
<dbReference type="PANTHER" id="PTHR42852:SF17">
    <property type="entry name" value="THIOREDOXIN-LIKE PROTEIN HI_1115"/>
    <property type="match status" value="1"/>
</dbReference>
<evidence type="ECO:0000313" key="3">
    <source>
        <dbReference type="Proteomes" id="UP000093053"/>
    </source>
</evidence>
<keyword evidence="3" id="KW-1185">Reference proteome</keyword>
<dbReference type="EMBL" id="CP016793">
    <property type="protein sequence ID" value="ANZ35957.1"/>
    <property type="molecule type" value="Genomic_DNA"/>
</dbReference>
<dbReference type="GO" id="GO:0016491">
    <property type="term" value="F:oxidoreductase activity"/>
    <property type="evidence" value="ECO:0007669"/>
    <property type="project" value="InterPro"/>
</dbReference>
<dbReference type="KEGG" id="led:BBK82_07545"/>
<evidence type="ECO:0000313" key="2">
    <source>
        <dbReference type="EMBL" id="ANZ35957.1"/>
    </source>
</evidence>
<feature type="domain" description="Thioredoxin" evidence="1">
    <location>
        <begin position="1"/>
        <end position="111"/>
    </location>
</feature>
<dbReference type="InterPro" id="IPR000866">
    <property type="entry name" value="AhpC/TSA"/>
</dbReference>
<sequence>MRFTARTLDGAEISGAALAGKPVVLWFWAPWCPKCQREAPGMSKELGSSVTFVGVAALDQVPAMQGFVDRYDLKSSQHIADTPATGPCDLSEGQCFCGAFRSGRCGTTTST</sequence>
<dbReference type="GO" id="GO:0016209">
    <property type="term" value="F:antioxidant activity"/>
    <property type="evidence" value="ECO:0007669"/>
    <property type="project" value="InterPro"/>
</dbReference>
<accession>A0A1B2HE00</accession>
<dbReference type="STRING" id="1586287.BBK82_07545"/>
<dbReference type="Proteomes" id="UP000093053">
    <property type="component" value="Chromosome"/>
</dbReference>
<reference evidence="2 3" key="1">
    <citation type="submission" date="2016-07" db="EMBL/GenBank/DDBJ databases">
        <title>Complete genome sequence of the Lentzea guizhouensis DHS C013.</title>
        <authorList>
            <person name="Cao C."/>
        </authorList>
    </citation>
    <scope>NUCLEOTIDE SEQUENCE [LARGE SCALE GENOMIC DNA]</scope>
    <source>
        <strain evidence="2 3">DHS C013</strain>
    </source>
</reference>
<dbReference type="Pfam" id="PF00578">
    <property type="entry name" value="AhpC-TSA"/>
    <property type="match status" value="1"/>
</dbReference>
<protein>
    <recommendedName>
        <fullName evidence="1">Thioredoxin domain-containing protein</fullName>
    </recommendedName>
</protein>
<name>A0A1B2HE00_9PSEU</name>
<dbReference type="PANTHER" id="PTHR42852">
    <property type="entry name" value="THIOL:DISULFIDE INTERCHANGE PROTEIN DSBE"/>
    <property type="match status" value="1"/>
</dbReference>
<dbReference type="InterPro" id="IPR036249">
    <property type="entry name" value="Thioredoxin-like_sf"/>
</dbReference>
<gene>
    <name evidence="2" type="ORF">BBK82_07545</name>
</gene>
<dbReference type="SUPFAM" id="SSF52833">
    <property type="entry name" value="Thioredoxin-like"/>
    <property type="match status" value="1"/>
</dbReference>
<proteinExistence type="predicted"/>
<dbReference type="InterPro" id="IPR050553">
    <property type="entry name" value="Thioredoxin_ResA/DsbE_sf"/>
</dbReference>
<dbReference type="InterPro" id="IPR013766">
    <property type="entry name" value="Thioredoxin_domain"/>
</dbReference>